<dbReference type="Pfam" id="PF13742">
    <property type="entry name" value="tRNA_anti_2"/>
    <property type="match status" value="1"/>
</dbReference>
<comment type="catalytic activity">
    <reaction evidence="5 6">
        <text>Exonucleolytic cleavage in either 5'- to 3'- or 3'- to 5'-direction to yield nucleoside 5'-phosphates.</text>
        <dbReference type="EC" id="3.1.11.6"/>
    </reaction>
</comment>
<dbReference type="InterPro" id="IPR025824">
    <property type="entry name" value="OB-fold_nuc-bd_dom"/>
</dbReference>
<dbReference type="Proteomes" id="UP000886886">
    <property type="component" value="Unassembled WGS sequence"/>
</dbReference>
<dbReference type="PANTHER" id="PTHR30008">
    <property type="entry name" value="EXODEOXYRIBONUCLEASE 7 LARGE SUBUNIT"/>
    <property type="match status" value="1"/>
</dbReference>
<gene>
    <name evidence="5 9" type="primary">xseA</name>
    <name evidence="9" type="ORF">IAB26_15785</name>
</gene>
<sequence length="402" mass="44914">MKNVYTVGQINTYIKNMFVQDYLLKRLYVKGEVSNLKYHSSGHIYFSLKDETGTLSCVMFAGQRKGLAFHMENGQQVIVLGTVSVYERDGKYQLYANEIILDGAGLLYEKFEALKKELLEMGMFDPSYKQPIPSYVKRLGIVTASTGAAVRDIINISKRRNPFVQLILYPAKVQGEGAAQSIVKGIKTLDAYGVDAMIVGRGGGSIEDLWAFNEEAVARAIFECRTPVISAVGHETDTTIADYVADLRAPTPSAAAELAVADVREIFGKLESYRLSIRQLMEKNLDYARGCCQQYRLALAAKSPESLIRDKRQLALNDEMLLEQLMKEKLTEAKNQLGIYAERLNGLSPLKKLSQGYAYVMSEKRERISSVEQVKKGEKLSLYLADGEIEAKVEDSRKLSHA</sequence>
<dbReference type="EC" id="3.1.11.6" evidence="5"/>
<feature type="domain" description="OB-fold nucleic acid binding" evidence="8">
    <location>
        <begin position="5"/>
        <end position="99"/>
    </location>
</feature>
<keyword evidence="2 5" id="KW-0540">Nuclease</keyword>
<evidence type="ECO:0000256" key="1">
    <source>
        <dbReference type="ARBA" id="ARBA00022490"/>
    </source>
</evidence>
<evidence type="ECO:0000256" key="4">
    <source>
        <dbReference type="ARBA" id="ARBA00022839"/>
    </source>
</evidence>
<feature type="domain" description="Exonuclease VII large subunit C-terminal" evidence="7">
    <location>
        <begin position="123"/>
        <end position="313"/>
    </location>
</feature>
<evidence type="ECO:0000256" key="2">
    <source>
        <dbReference type="ARBA" id="ARBA00022722"/>
    </source>
</evidence>
<dbReference type="Gene3D" id="2.40.50.1010">
    <property type="match status" value="1"/>
</dbReference>
<comment type="function">
    <text evidence="5">Bidirectionally degrades single-stranded DNA into large acid-insoluble oligonucleotides, which are then degraded further into small acid-soluble oligonucleotides.</text>
</comment>
<protein>
    <recommendedName>
        <fullName evidence="5">Exodeoxyribonuclease 7 large subunit</fullName>
        <ecNumber evidence="5">3.1.11.6</ecNumber>
    </recommendedName>
    <alternativeName>
        <fullName evidence="5">Exodeoxyribonuclease VII large subunit</fullName>
        <shortName evidence="5">Exonuclease VII large subunit</shortName>
    </alternativeName>
</protein>
<dbReference type="GO" id="GO:0005737">
    <property type="term" value="C:cytoplasm"/>
    <property type="evidence" value="ECO:0007669"/>
    <property type="project" value="UniProtKB-SubCell"/>
</dbReference>
<dbReference type="HAMAP" id="MF_00378">
    <property type="entry name" value="Exonuc_7_L"/>
    <property type="match status" value="1"/>
</dbReference>
<dbReference type="Pfam" id="PF02601">
    <property type="entry name" value="Exonuc_VII_L"/>
    <property type="match status" value="1"/>
</dbReference>
<dbReference type="GO" id="GO:0006308">
    <property type="term" value="P:DNA catabolic process"/>
    <property type="evidence" value="ECO:0007669"/>
    <property type="project" value="UniProtKB-UniRule"/>
</dbReference>
<evidence type="ECO:0000313" key="9">
    <source>
        <dbReference type="EMBL" id="HIQ98011.1"/>
    </source>
</evidence>
<dbReference type="GO" id="GO:0003676">
    <property type="term" value="F:nucleic acid binding"/>
    <property type="evidence" value="ECO:0007669"/>
    <property type="project" value="InterPro"/>
</dbReference>
<comment type="caution">
    <text evidence="9">The sequence shown here is derived from an EMBL/GenBank/DDBJ whole genome shotgun (WGS) entry which is preliminary data.</text>
</comment>
<name>A0A9D0ZYQ8_9FIRM</name>
<evidence type="ECO:0000256" key="3">
    <source>
        <dbReference type="ARBA" id="ARBA00022801"/>
    </source>
</evidence>
<evidence type="ECO:0000313" key="10">
    <source>
        <dbReference type="Proteomes" id="UP000886886"/>
    </source>
</evidence>
<evidence type="ECO:0000259" key="7">
    <source>
        <dbReference type="Pfam" id="PF02601"/>
    </source>
</evidence>
<dbReference type="InterPro" id="IPR020579">
    <property type="entry name" value="Exonuc_VII_lsu_C"/>
</dbReference>
<organism evidence="9 10">
    <name type="scientific">Candidatus Limivivens merdigallinarum</name>
    <dbReference type="NCBI Taxonomy" id="2840859"/>
    <lineage>
        <taxon>Bacteria</taxon>
        <taxon>Bacillati</taxon>
        <taxon>Bacillota</taxon>
        <taxon>Clostridia</taxon>
        <taxon>Lachnospirales</taxon>
        <taxon>Lachnospiraceae</taxon>
        <taxon>Lachnospiraceae incertae sedis</taxon>
        <taxon>Candidatus Limivivens</taxon>
    </lineage>
</organism>
<dbReference type="GO" id="GO:0008855">
    <property type="term" value="F:exodeoxyribonuclease VII activity"/>
    <property type="evidence" value="ECO:0007669"/>
    <property type="project" value="UniProtKB-UniRule"/>
</dbReference>
<dbReference type="PANTHER" id="PTHR30008:SF0">
    <property type="entry name" value="EXODEOXYRIBONUCLEASE 7 LARGE SUBUNIT"/>
    <property type="match status" value="1"/>
</dbReference>
<dbReference type="InterPro" id="IPR003753">
    <property type="entry name" value="Exonuc_VII_L"/>
</dbReference>
<reference evidence="9" key="1">
    <citation type="submission" date="2020-10" db="EMBL/GenBank/DDBJ databases">
        <authorList>
            <person name="Gilroy R."/>
        </authorList>
    </citation>
    <scope>NUCLEOTIDE SEQUENCE</scope>
    <source>
        <strain evidence="9">ChiSjej3B21-11622</strain>
    </source>
</reference>
<dbReference type="NCBIfam" id="TIGR00237">
    <property type="entry name" value="xseA"/>
    <property type="match status" value="1"/>
</dbReference>
<keyword evidence="1 5" id="KW-0963">Cytoplasm</keyword>
<accession>A0A9D0ZYQ8</accession>
<keyword evidence="4 5" id="KW-0269">Exonuclease</keyword>
<dbReference type="GO" id="GO:0009318">
    <property type="term" value="C:exodeoxyribonuclease VII complex"/>
    <property type="evidence" value="ECO:0007669"/>
    <property type="project" value="UniProtKB-UniRule"/>
</dbReference>
<dbReference type="EMBL" id="DVFT01000229">
    <property type="protein sequence ID" value="HIQ98011.1"/>
    <property type="molecule type" value="Genomic_DNA"/>
</dbReference>
<comment type="subcellular location">
    <subcellularLocation>
        <location evidence="5 6">Cytoplasm</location>
    </subcellularLocation>
</comment>
<evidence type="ECO:0000256" key="5">
    <source>
        <dbReference type="HAMAP-Rule" id="MF_00378"/>
    </source>
</evidence>
<comment type="similarity">
    <text evidence="5 6">Belongs to the XseA family.</text>
</comment>
<proteinExistence type="inferred from homology"/>
<evidence type="ECO:0000259" key="8">
    <source>
        <dbReference type="Pfam" id="PF13742"/>
    </source>
</evidence>
<keyword evidence="3 5" id="KW-0378">Hydrolase</keyword>
<comment type="subunit">
    <text evidence="5">Heterooligomer composed of large and small subunits.</text>
</comment>
<reference evidence="9" key="2">
    <citation type="journal article" date="2021" name="PeerJ">
        <title>Extensive microbial diversity within the chicken gut microbiome revealed by metagenomics and culture.</title>
        <authorList>
            <person name="Gilroy R."/>
            <person name="Ravi A."/>
            <person name="Getino M."/>
            <person name="Pursley I."/>
            <person name="Horton D.L."/>
            <person name="Alikhan N.F."/>
            <person name="Baker D."/>
            <person name="Gharbi K."/>
            <person name="Hall N."/>
            <person name="Watson M."/>
            <person name="Adriaenssens E.M."/>
            <person name="Foster-Nyarko E."/>
            <person name="Jarju S."/>
            <person name="Secka A."/>
            <person name="Antonio M."/>
            <person name="Oren A."/>
            <person name="Chaudhuri R.R."/>
            <person name="La Ragione R."/>
            <person name="Hildebrand F."/>
            <person name="Pallen M.J."/>
        </authorList>
    </citation>
    <scope>NUCLEOTIDE SEQUENCE</scope>
    <source>
        <strain evidence="9">ChiSjej3B21-11622</strain>
    </source>
</reference>
<evidence type="ECO:0000256" key="6">
    <source>
        <dbReference type="RuleBase" id="RU004355"/>
    </source>
</evidence>
<dbReference type="CDD" id="cd04489">
    <property type="entry name" value="ExoVII_LU_OBF"/>
    <property type="match status" value="1"/>
</dbReference>
<dbReference type="AlphaFoldDB" id="A0A9D0ZYQ8"/>